<keyword evidence="3" id="KW-1185">Reference proteome</keyword>
<comment type="caution">
    <text evidence="2">The sequence shown here is derived from an EMBL/GenBank/DDBJ whole genome shotgun (WGS) entry which is preliminary data.</text>
</comment>
<proteinExistence type="predicted"/>
<sequence>MDGEKWKKMRAREDGGKGKEAKMLLTLIDLPTVMIMEILSWLPLKSLFKCRIMEESGKCPFLS</sequence>
<accession>A0A1R3I1Z6</accession>
<organism evidence="2 3">
    <name type="scientific">Corchorus olitorius</name>
    <dbReference type="NCBI Taxonomy" id="93759"/>
    <lineage>
        <taxon>Eukaryota</taxon>
        <taxon>Viridiplantae</taxon>
        <taxon>Streptophyta</taxon>
        <taxon>Embryophyta</taxon>
        <taxon>Tracheophyta</taxon>
        <taxon>Spermatophyta</taxon>
        <taxon>Magnoliopsida</taxon>
        <taxon>eudicotyledons</taxon>
        <taxon>Gunneridae</taxon>
        <taxon>Pentapetalae</taxon>
        <taxon>rosids</taxon>
        <taxon>malvids</taxon>
        <taxon>Malvales</taxon>
        <taxon>Malvaceae</taxon>
        <taxon>Grewioideae</taxon>
        <taxon>Apeibeae</taxon>
        <taxon>Corchorus</taxon>
    </lineage>
</organism>
<evidence type="ECO:0000259" key="1">
    <source>
        <dbReference type="Pfam" id="PF00646"/>
    </source>
</evidence>
<reference evidence="3" key="1">
    <citation type="submission" date="2013-09" db="EMBL/GenBank/DDBJ databases">
        <title>Corchorus olitorius genome sequencing.</title>
        <authorList>
            <person name="Alam M."/>
            <person name="Haque M.S."/>
            <person name="Islam M.S."/>
            <person name="Emdad E.M."/>
            <person name="Islam M.M."/>
            <person name="Ahmed B."/>
            <person name="Halim A."/>
            <person name="Hossen Q.M.M."/>
            <person name="Hossain M.Z."/>
            <person name="Ahmed R."/>
            <person name="Khan M.M."/>
            <person name="Islam R."/>
            <person name="Rashid M.M."/>
            <person name="Khan S.A."/>
            <person name="Rahman M.S."/>
            <person name="Alam M."/>
            <person name="Yahiya A.S."/>
            <person name="Khan M.S."/>
            <person name="Azam M.S."/>
            <person name="Haque T."/>
            <person name="Lashkar M.Z.H."/>
            <person name="Akhand A.I."/>
            <person name="Morshed G."/>
            <person name="Roy S."/>
            <person name="Uddin K.S."/>
            <person name="Rabeya T."/>
            <person name="Hossain A.S."/>
            <person name="Chowdhury A."/>
            <person name="Snigdha A.R."/>
            <person name="Mortoza M.S."/>
            <person name="Matin S.A."/>
            <person name="Hoque S.M.E."/>
            <person name="Islam M.K."/>
            <person name="Roy D.K."/>
            <person name="Haider R."/>
            <person name="Moosa M.M."/>
            <person name="Elias S.M."/>
            <person name="Hasan A.M."/>
            <person name="Jahan S."/>
            <person name="Shafiuddin M."/>
            <person name="Mahmood N."/>
            <person name="Shommy N.S."/>
        </authorList>
    </citation>
    <scope>NUCLEOTIDE SEQUENCE [LARGE SCALE GENOMIC DNA]</scope>
    <source>
        <strain evidence="3">cv. O-4</strain>
    </source>
</reference>
<evidence type="ECO:0000313" key="3">
    <source>
        <dbReference type="Proteomes" id="UP000187203"/>
    </source>
</evidence>
<dbReference type="InterPro" id="IPR001810">
    <property type="entry name" value="F-box_dom"/>
</dbReference>
<feature type="domain" description="F-box" evidence="1">
    <location>
        <begin position="28"/>
        <end position="51"/>
    </location>
</feature>
<dbReference type="Proteomes" id="UP000187203">
    <property type="component" value="Unassembled WGS sequence"/>
</dbReference>
<name>A0A1R3I1Z6_9ROSI</name>
<dbReference type="EMBL" id="AWUE01019069">
    <property type="protein sequence ID" value="OMO76615.1"/>
    <property type="molecule type" value="Genomic_DNA"/>
</dbReference>
<protein>
    <recommendedName>
        <fullName evidence="1">F-box domain-containing protein</fullName>
    </recommendedName>
</protein>
<dbReference type="InterPro" id="IPR036047">
    <property type="entry name" value="F-box-like_dom_sf"/>
</dbReference>
<dbReference type="Pfam" id="PF00646">
    <property type="entry name" value="F-box"/>
    <property type="match status" value="1"/>
</dbReference>
<evidence type="ECO:0000313" key="2">
    <source>
        <dbReference type="EMBL" id="OMO76615.1"/>
    </source>
</evidence>
<dbReference type="SUPFAM" id="SSF81383">
    <property type="entry name" value="F-box domain"/>
    <property type="match status" value="1"/>
</dbReference>
<dbReference type="AlphaFoldDB" id="A0A1R3I1Z6"/>
<gene>
    <name evidence="2" type="ORF">COLO4_25510</name>
</gene>